<dbReference type="PROSITE" id="PS00421">
    <property type="entry name" value="TM4_1"/>
    <property type="match status" value="1"/>
</dbReference>
<keyword evidence="3 6" id="KW-0812">Transmembrane</keyword>
<gene>
    <name evidence="7" type="ORF">KP509_39G016400</name>
</gene>
<dbReference type="InterPro" id="IPR018503">
    <property type="entry name" value="Tetraspanin_CS"/>
</dbReference>
<comment type="similarity">
    <text evidence="2">Belongs to the tetraspanin (TM4SF) family.</text>
</comment>
<dbReference type="GO" id="GO:0016020">
    <property type="term" value="C:membrane"/>
    <property type="evidence" value="ECO:0007669"/>
    <property type="project" value="UniProtKB-SubCell"/>
</dbReference>
<feature type="transmembrane region" description="Helical" evidence="6">
    <location>
        <begin position="232"/>
        <end position="251"/>
    </location>
</feature>
<comment type="caution">
    <text evidence="7">The sequence shown here is derived from an EMBL/GenBank/DDBJ whole genome shotgun (WGS) entry which is preliminary data.</text>
</comment>
<dbReference type="GO" id="GO:0009734">
    <property type="term" value="P:auxin-activated signaling pathway"/>
    <property type="evidence" value="ECO:0007669"/>
    <property type="project" value="InterPro"/>
</dbReference>
<dbReference type="PANTHER" id="PTHR32191">
    <property type="entry name" value="TETRASPANIN-8-RELATED"/>
    <property type="match status" value="1"/>
</dbReference>
<keyword evidence="8" id="KW-1185">Reference proteome</keyword>
<dbReference type="AlphaFoldDB" id="A0A8T2PZ55"/>
<feature type="transmembrane region" description="Helical" evidence="6">
    <location>
        <begin position="71"/>
        <end position="97"/>
    </location>
</feature>
<dbReference type="Proteomes" id="UP000825935">
    <property type="component" value="Chromosome 39"/>
</dbReference>
<evidence type="ECO:0000256" key="3">
    <source>
        <dbReference type="ARBA" id="ARBA00022692"/>
    </source>
</evidence>
<evidence type="ECO:0000313" key="7">
    <source>
        <dbReference type="EMBL" id="KAH7276653.1"/>
    </source>
</evidence>
<evidence type="ECO:0000256" key="6">
    <source>
        <dbReference type="SAM" id="Phobius"/>
    </source>
</evidence>
<protein>
    <recommendedName>
        <fullName evidence="9">Tetraspanin-10</fullName>
    </recommendedName>
</protein>
<name>A0A8T2PZ55_CERRI</name>
<evidence type="ECO:0000256" key="1">
    <source>
        <dbReference type="ARBA" id="ARBA00004141"/>
    </source>
</evidence>
<evidence type="ECO:0000256" key="4">
    <source>
        <dbReference type="ARBA" id="ARBA00022989"/>
    </source>
</evidence>
<proteinExistence type="inferred from homology"/>
<dbReference type="OMA" id="CCARQNA"/>
<evidence type="ECO:0000313" key="8">
    <source>
        <dbReference type="Proteomes" id="UP000825935"/>
    </source>
</evidence>
<dbReference type="Pfam" id="PF00335">
    <property type="entry name" value="Tetraspanin"/>
    <property type="match status" value="1"/>
</dbReference>
<accession>A0A8T2PZ55</accession>
<evidence type="ECO:0000256" key="5">
    <source>
        <dbReference type="ARBA" id="ARBA00023136"/>
    </source>
</evidence>
<keyword evidence="5 6" id="KW-0472">Membrane</keyword>
<dbReference type="PRINTS" id="PR00259">
    <property type="entry name" value="TMFOUR"/>
</dbReference>
<comment type="subcellular location">
    <subcellularLocation>
        <location evidence="1">Membrane</location>
        <topology evidence="1">Multi-pass membrane protein</topology>
    </subcellularLocation>
</comment>
<dbReference type="InterPro" id="IPR018499">
    <property type="entry name" value="Tetraspanin/Peripherin"/>
</dbReference>
<dbReference type="EMBL" id="CM035444">
    <property type="protein sequence ID" value="KAH7276653.1"/>
    <property type="molecule type" value="Genomic_DNA"/>
</dbReference>
<sequence>MEKRKTSTYVIQWVNIIALVLSLVVLGLGVFLATQHGNCEKVMATPVFITGGFLMCISLIGYLGAVRENPLLIWTYILLLCLLLGGAAGFTLFTYVATHRGSAGHHKFVSVNDYKLQDYSGWLQRLLNDRDNWENIKTCFVKPKYCEALPFKYKTLHEFKQANLKPIEAGCCTPPSECGYASKNASFYDLDSPPASSNKDCRTYKNNINIKCYDCDSCKGVIAHYLRKEWRVVALVNIIMFTMLIVLYSMAYCTRSIHLKKGT</sequence>
<keyword evidence="4 6" id="KW-1133">Transmembrane helix</keyword>
<organism evidence="7 8">
    <name type="scientific">Ceratopteris richardii</name>
    <name type="common">Triangle waterfern</name>
    <dbReference type="NCBI Taxonomy" id="49495"/>
    <lineage>
        <taxon>Eukaryota</taxon>
        <taxon>Viridiplantae</taxon>
        <taxon>Streptophyta</taxon>
        <taxon>Embryophyta</taxon>
        <taxon>Tracheophyta</taxon>
        <taxon>Polypodiopsida</taxon>
        <taxon>Polypodiidae</taxon>
        <taxon>Polypodiales</taxon>
        <taxon>Pteridineae</taxon>
        <taxon>Pteridaceae</taxon>
        <taxon>Parkerioideae</taxon>
        <taxon>Ceratopteris</taxon>
    </lineage>
</organism>
<evidence type="ECO:0008006" key="9">
    <source>
        <dbReference type="Google" id="ProtNLM"/>
    </source>
</evidence>
<feature type="transmembrane region" description="Helical" evidence="6">
    <location>
        <begin position="12"/>
        <end position="33"/>
    </location>
</feature>
<reference evidence="7" key="1">
    <citation type="submission" date="2021-08" db="EMBL/GenBank/DDBJ databases">
        <title>WGS assembly of Ceratopteris richardii.</title>
        <authorList>
            <person name="Marchant D.B."/>
            <person name="Chen G."/>
            <person name="Jenkins J."/>
            <person name="Shu S."/>
            <person name="Leebens-Mack J."/>
            <person name="Grimwood J."/>
            <person name="Schmutz J."/>
            <person name="Soltis P."/>
            <person name="Soltis D."/>
            <person name="Chen Z.-H."/>
        </authorList>
    </citation>
    <scope>NUCLEOTIDE SEQUENCE</scope>
    <source>
        <strain evidence="7">Whitten #5841</strain>
        <tissue evidence="7">Leaf</tissue>
    </source>
</reference>
<feature type="transmembrane region" description="Helical" evidence="6">
    <location>
        <begin position="45"/>
        <end position="65"/>
    </location>
</feature>
<evidence type="ECO:0000256" key="2">
    <source>
        <dbReference type="ARBA" id="ARBA00006840"/>
    </source>
</evidence>
<dbReference type="InterPro" id="IPR044991">
    <property type="entry name" value="TET_plant"/>
</dbReference>
<dbReference type="OrthoDB" id="2014092at2759"/>